<dbReference type="GO" id="GO:0016020">
    <property type="term" value="C:membrane"/>
    <property type="evidence" value="ECO:0007669"/>
    <property type="project" value="EnsemblPlants"/>
</dbReference>
<evidence type="ECO:0000313" key="1">
    <source>
        <dbReference type="EnsemblPlants" id="Bo4g145240.1"/>
    </source>
</evidence>
<dbReference type="OMA" id="LENWPVN"/>
<evidence type="ECO:0000313" key="2">
    <source>
        <dbReference type="Proteomes" id="UP000032141"/>
    </source>
</evidence>
<dbReference type="EnsemblPlants" id="Bo4g145240.1">
    <property type="protein sequence ID" value="Bo4g145240.1"/>
    <property type="gene ID" value="Bo4g145240"/>
</dbReference>
<reference evidence="1 2" key="1">
    <citation type="journal article" date="2014" name="Genome Biol.">
        <title>Transcriptome and methylome profiling reveals relics of genome dominance in the mesopolyploid Brassica oleracea.</title>
        <authorList>
            <person name="Parkin I.A."/>
            <person name="Koh C."/>
            <person name="Tang H."/>
            <person name="Robinson S.J."/>
            <person name="Kagale S."/>
            <person name="Clarke W.E."/>
            <person name="Town C.D."/>
            <person name="Nixon J."/>
            <person name="Krishnakumar V."/>
            <person name="Bidwell S.L."/>
            <person name="Denoeud F."/>
            <person name="Belcram H."/>
            <person name="Links M.G."/>
            <person name="Just J."/>
            <person name="Clarke C."/>
            <person name="Bender T."/>
            <person name="Huebert T."/>
            <person name="Mason A.S."/>
            <person name="Pires J.C."/>
            <person name="Barker G."/>
            <person name="Moore J."/>
            <person name="Walley P.G."/>
            <person name="Manoli S."/>
            <person name="Batley J."/>
            <person name="Edwards D."/>
            <person name="Nelson M.N."/>
            <person name="Wang X."/>
            <person name="Paterson A.H."/>
            <person name="King G."/>
            <person name="Bancroft I."/>
            <person name="Chalhoub B."/>
            <person name="Sharpe A.G."/>
        </authorList>
    </citation>
    <scope>NUCLEOTIDE SEQUENCE</scope>
    <source>
        <strain evidence="1 2">cv. TO1000</strain>
    </source>
</reference>
<organism evidence="1 2">
    <name type="scientific">Brassica oleracea var. oleracea</name>
    <dbReference type="NCBI Taxonomy" id="109376"/>
    <lineage>
        <taxon>Eukaryota</taxon>
        <taxon>Viridiplantae</taxon>
        <taxon>Streptophyta</taxon>
        <taxon>Embryophyta</taxon>
        <taxon>Tracheophyta</taxon>
        <taxon>Spermatophyta</taxon>
        <taxon>Magnoliopsida</taxon>
        <taxon>eudicotyledons</taxon>
        <taxon>Gunneridae</taxon>
        <taxon>Pentapetalae</taxon>
        <taxon>rosids</taxon>
        <taxon>malvids</taxon>
        <taxon>Brassicales</taxon>
        <taxon>Brassicaceae</taxon>
        <taxon>Brassiceae</taxon>
        <taxon>Brassica</taxon>
    </lineage>
</organism>
<dbReference type="PANTHER" id="PTHR36803:SF1">
    <property type="entry name" value="PROTEIN CHLORORESPIRATORY REDUCTION 7, CHLOROPLASTIC"/>
    <property type="match status" value="1"/>
</dbReference>
<dbReference type="HOGENOM" id="CLU_135253_0_0_1"/>
<dbReference type="InterPro" id="IPR038150">
    <property type="entry name" value="CRR7-like_sf"/>
</dbReference>
<dbReference type="FunFam" id="3.90.940.40:FF:000001">
    <property type="entry name" value="Protein CHLORORESPIRATORY REDUCTION 7 chloroplastic"/>
    <property type="match status" value="1"/>
</dbReference>
<accession>A0A0D3C0T0</accession>
<proteinExistence type="predicted"/>
<reference evidence="1" key="2">
    <citation type="submission" date="2015-03" db="UniProtKB">
        <authorList>
            <consortium name="EnsemblPlants"/>
        </authorList>
    </citation>
    <scope>IDENTIFICATION</scope>
</reference>
<sequence length="193" mass="22495">EKIAGVCYSSYHLIYKKLILLLLQYKRVLKYFCQEIKMEISLQKQIFNSGDKLFNSRQNQWAWIERFQATDFLPANSTNLFHDPISCPMLGIMTPGKSRNHLSVCAIRRRRVHSNSDTYVLLEAGQDEQFVSEDELKAKLKGWLENWPVESLPPDLARFDNLDEAVDFLVKAVCELEVYGEVGSVQWYQVRLE</sequence>
<dbReference type="Gramene" id="Bo4g145240.1">
    <property type="protein sequence ID" value="Bo4g145240.1"/>
    <property type="gene ID" value="Bo4g145240"/>
</dbReference>
<dbReference type="InterPro" id="IPR021954">
    <property type="entry name" value="CRR7"/>
</dbReference>
<dbReference type="STRING" id="109376.A0A0D3C0T0"/>
<protein>
    <recommendedName>
        <fullName evidence="3">Protein CHLORORESPIRATORY REDUCTION 7, chloroplastic</fullName>
    </recommendedName>
</protein>
<dbReference type="Proteomes" id="UP000032141">
    <property type="component" value="Chromosome C4"/>
</dbReference>
<dbReference type="eggNOG" id="ENOG502S4HW">
    <property type="taxonomic scope" value="Eukaryota"/>
</dbReference>
<dbReference type="Gene3D" id="3.90.940.40">
    <property type="entry name" value="Protein CHLORORESPIRATORY REDUCTION 7"/>
    <property type="match status" value="1"/>
</dbReference>
<dbReference type="Pfam" id="PF12095">
    <property type="entry name" value="CRR7"/>
    <property type="match status" value="1"/>
</dbReference>
<dbReference type="PANTHER" id="PTHR36803">
    <property type="entry name" value="PROTEIN CHLORORESPIRATORY REDUCTION 7, CHLOROPLASTIC"/>
    <property type="match status" value="1"/>
</dbReference>
<name>A0A0D3C0T0_BRAOL</name>
<dbReference type="GO" id="GO:0009570">
    <property type="term" value="C:chloroplast stroma"/>
    <property type="evidence" value="ECO:0007669"/>
    <property type="project" value="TreeGrafter"/>
</dbReference>
<evidence type="ECO:0008006" key="3">
    <source>
        <dbReference type="Google" id="ProtNLM"/>
    </source>
</evidence>
<dbReference type="AlphaFoldDB" id="A0A0D3C0T0"/>
<keyword evidence="2" id="KW-1185">Reference proteome</keyword>